<evidence type="ECO:0000313" key="1">
    <source>
        <dbReference type="EMBL" id="MBD7943035.1"/>
    </source>
</evidence>
<comment type="caution">
    <text evidence="1">The sequence shown here is derived from an EMBL/GenBank/DDBJ whole genome shotgun (WGS) entry which is preliminary data.</text>
</comment>
<dbReference type="Gene3D" id="3.90.550.10">
    <property type="entry name" value="Spore Coat Polysaccharide Biosynthesis Protein SpsA, Chain A"/>
    <property type="match status" value="1"/>
</dbReference>
<dbReference type="PANTHER" id="PTHR42866">
    <property type="entry name" value="3-DEOXY-MANNO-OCTULOSONATE CYTIDYLYLTRANSFERASE"/>
    <property type="match status" value="1"/>
</dbReference>
<evidence type="ECO:0000313" key="2">
    <source>
        <dbReference type="Proteomes" id="UP000640786"/>
    </source>
</evidence>
<dbReference type="EMBL" id="JACSQO010000001">
    <property type="protein sequence ID" value="MBD7943035.1"/>
    <property type="molecule type" value="Genomic_DNA"/>
</dbReference>
<dbReference type="InterPro" id="IPR003329">
    <property type="entry name" value="Cytidylyl_trans"/>
</dbReference>
<proteinExistence type="predicted"/>
<dbReference type="SUPFAM" id="SSF53448">
    <property type="entry name" value="Nucleotide-diphospho-sugar transferases"/>
    <property type="match status" value="1"/>
</dbReference>
<accession>A0ABR8R5H0</accession>
<dbReference type="CDD" id="cd02518">
    <property type="entry name" value="GT2_SpsF"/>
    <property type="match status" value="1"/>
</dbReference>
<keyword evidence="2" id="KW-1185">Reference proteome</keyword>
<protein>
    <submittedName>
        <fullName evidence="1">Glycosyltransferase family protein</fullName>
    </submittedName>
</protein>
<reference evidence="1 2" key="1">
    <citation type="submission" date="2020-08" db="EMBL/GenBank/DDBJ databases">
        <title>A Genomic Blueprint of the Chicken Gut Microbiome.</title>
        <authorList>
            <person name="Gilroy R."/>
            <person name="Ravi A."/>
            <person name="Getino M."/>
            <person name="Pursley I."/>
            <person name="Horton D.L."/>
            <person name="Alikhan N.-F."/>
            <person name="Baker D."/>
            <person name="Gharbi K."/>
            <person name="Hall N."/>
            <person name="Watson M."/>
            <person name="Adriaenssens E.M."/>
            <person name="Foster-Nyarko E."/>
            <person name="Jarju S."/>
            <person name="Secka A."/>
            <person name="Antonio M."/>
            <person name="Oren A."/>
            <person name="Chaudhuri R."/>
            <person name="La Ragione R.M."/>
            <person name="Hildebrand F."/>
            <person name="Pallen M.J."/>
        </authorList>
    </citation>
    <scope>NUCLEOTIDE SEQUENCE [LARGE SCALE GENOMIC DNA]</scope>
    <source>
        <strain evidence="1 2">Sa2BUA9</strain>
    </source>
</reference>
<name>A0ABR8R5H0_9BACI</name>
<dbReference type="Pfam" id="PF02348">
    <property type="entry name" value="CTP_transf_3"/>
    <property type="match status" value="1"/>
</dbReference>
<dbReference type="RefSeq" id="WP_191696500.1">
    <property type="nucleotide sequence ID" value="NZ_JACSQO010000001.1"/>
</dbReference>
<dbReference type="Proteomes" id="UP000640786">
    <property type="component" value="Unassembled WGS sequence"/>
</dbReference>
<dbReference type="PANTHER" id="PTHR42866:SF1">
    <property type="entry name" value="SPORE COAT POLYSACCHARIDE BIOSYNTHESIS PROTEIN SPSF"/>
    <property type="match status" value="1"/>
</dbReference>
<organism evidence="1 2">
    <name type="scientific">Psychrobacillus faecigallinarum</name>
    <dbReference type="NCBI Taxonomy" id="2762235"/>
    <lineage>
        <taxon>Bacteria</taxon>
        <taxon>Bacillati</taxon>
        <taxon>Bacillota</taxon>
        <taxon>Bacilli</taxon>
        <taxon>Bacillales</taxon>
        <taxon>Bacillaceae</taxon>
        <taxon>Psychrobacillus</taxon>
    </lineage>
</organism>
<gene>
    <name evidence="1" type="ORF">H9650_02810</name>
</gene>
<dbReference type="InterPro" id="IPR029044">
    <property type="entry name" value="Nucleotide-diphossugar_trans"/>
</dbReference>
<sequence length="243" mass="28537">MKILAIIQARMGSTRLPGKILKEVNGKPLLLYQLERVKKSKLIDKIVIATTTNKNDDLIVSFCEQYNVDYYRGSEEDVLARYYEASQQFGGEVIVRLTSDCPIIDPSIIDKTIKYYIDNLPYYDYVSNTIERTYPRGLDTEVFSEKALEKAYLEAILERDREHVTAYMYSNPQNFNIGFISCNQNFGKYRWTVDTIEDFQLIELILKKLYKENHIFSMNDVINILDKNPEWMQLNIHIEQKKL</sequence>